<protein>
    <submittedName>
        <fullName evidence="1">Uncharacterized protein</fullName>
    </submittedName>
</protein>
<reference evidence="1" key="1">
    <citation type="journal article" date="2021" name="bioRxiv">
        <title>Whole Genome Assembly and Annotation of Northern Wild Rice, Zizania palustris L., Supports a Whole Genome Duplication in the Zizania Genus.</title>
        <authorList>
            <person name="Haas M."/>
            <person name="Kono T."/>
            <person name="Macchietto M."/>
            <person name="Millas R."/>
            <person name="McGilp L."/>
            <person name="Shao M."/>
            <person name="Duquette J."/>
            <person name="Hirsch C.N."/>
            <person name="Kimball J."/>
        </authorList>
    </citation>
    <scope>NUCLEOTIDE SEQUENCE</scope>
    <source>
        <tissue evidence="1">Fresh leaf tissue</tissue>
    </source>
</reference>
<evidence type="ECO:0000313" key="1">
    <source>
        <dbReference type="EMBL" id="KAG8095400.1"/>
    </source>
</evidence>
<accession>A0A8J5WPU7</accession>
<proteinExistence type="predicted"/>
<organism evidence="1 2">
    <name type="scientific">Zizania palustris</name>
    <name type="common">Northern wild rice</name>
    <dbReference type="NCBI Taxonomy" id="103762"/>
    <lineage>
        <taxon>Eukaryota</taxon>
        <taxon>Viridiplantae</taxon>
        <taxon>Streptophyta</taxon>
        <taxon>Embryophyta</taxon>
        <taxon>Tracheophyta</taxon>
        <taxon>Spermatophyta</taxon>
        <taxon>Magnoliopsida</taxon>
        <taxon>Liliopsida</taxon>
        <taxon>Poales</taxon>
        <taxon>Poaceae</taxon>
        <taxon>BOP clade</taxon>
        <taxon>Oryzoideae</taxon>
        <taxon>Oryzeae</taxon>
        <taxon>Zizaniinae</taxon>
        <taxon>Zizania</taxon>
    </lineage>
</organism>
<dbReference type="EMBL" id="JAAALK010000080">
    <property type="protein sequence ID" value="KAG8095400.1"/>
    <property type="molecule type" value="Genomic_DNA"/>
</dbReference>
<name>A0A8J5WPU7_ZIZPA</name>
<dbReference type="AlphaFoldDB" id="A0A8J5WPU7"/>
<dbReference type="Proteomes" id="UP000729402">
    <property type="component" value="Unassembled WGS sequence"/>
</dbReference>
<gene>
    <name evidence="1" type="ORF">GUJ93_ZPchr0012g19001</name>
</gene>
<evidence type="ECO:0000313" key="2">
    <source>
        <dbReference type="Proteomes" id="UP000729402"/>
    </source>
</evidence>
<comment type="caution">
    <text evidence="1">The sequence shown here is derived from an EMBL/GenBank/DDBJ whole genome shotgun (WGS) entry which is preliminary data.</text>
</comment>
<keyword evidence="2" id="KW-1185">Reference proteome</keyword>
<sequence length="140" mass="15670">MNLSPGGLNWVFPTYGCPPKPLVYRRLASGIQPIASPESPFDTPQSPQRPLGLLVRRPGYLRRRALGLSVVASLPNRTALHASHCHRDYLPQQCSWSMGSLFDPMLLRHQPAQGVCLLTDFYVCSRSSPTYKRPSRMPIL</sequence>
<reference evidence="1" key="2">
    <citation type="submission" date="2021-02" db="EMBL/GenBank/DDBJ databases">
        <authorList>
            <person name="Kimball J.A."/>
            <person name="Haas M.W."/>
            <person name="Macchietto M."/>
            <person name="Kono T."/>
            <person name="Duquette J."/>
            <person name="Shao M."/>
        </authorList>
    </citation>
    <scope>NUCLEOTIDE SEQUENCE</scope>
    <source>
        <tissue evidence="1">Fresh leaf tissue</tissue>
    </source>
</reference>